<organism evidence="2 3">
    <name type="scientific">Gnomoniopsis smithogilvyi</name>
    <dbReference type="NCBI Taxonomy" id="1191159"/>
    <lineage>
        <taxon>Eukaryota</taxon>
        <taxon>Fungi</taxon>
        <taxon>Dikarya</taxon>
        <taxon>Ascomycota</taxon>
        <taxon>Pezizomycotina</taxon>
        <taxon>Sordariomycetes</taxon>
        <taxon>Sordariomycetidae</taxon>
        <taxon>Diaporthales</taxon>
        <taxon>Gnomoniaceae</taxon>
        <taxon>Gnomoniopsis</taxon>
    </lineage>
</organism>
<comment type="caution">
    <text evidence="2">The sequence shown here is derived from an EMBL/GenBank/DDBJ whole genome shotgun (WGS) entry which is preliminary data.</text>
</comment>
<dbReference type="InterPro" id="IPR029069">
    <property type="entry name" value="HotDog_dom_sf"/>
</dbReference>
<dbReference type="OrthoDB" id="506431at2759"/>
<sequence>MSPYLRTHPLLFRRLPGISSQNLALTRLAQRSIIRCVATTTETTTLPQRSFLRRAFSWTLRAFFFTTLGFTMAASPAYTTVSGYVTPKSDQDTLREWTPTDEKEQAYEDYINAHPLVQSLRANAVFAESRPHLKIPPAWRVHNLTAGTLMGPDRVPFPPLSWLDAEGPKKEYVQLSFVGKELCGHPGIVHGGYLATVLDEGMARTAFAALPHKVGMTANLNINYKAPCMAGQYMVLKSELTKSEGRKAWVEGRIETLPQAGEEPVVLAEATALYIEPKQAAALSNYYSAT</sequence>
<keyword evidence="3" id="KW-1185">Reference proteome</keyword>
<name>A0A9W9CZX7_9PEZI</name>
<dbReference type="Proteomes" id="UP001140453">
    <property type="component" value="Unassembled WGS sequence"/>
</dbReference>
<dbReference type="Pfam" id="PF03061">
    <property type="entry name" value="4HBT"/>
    <property type="match status" value="1"/>
</dbReference>
<evidence type="ECO:0000313" key="3">
    <source>
        <dbReference type="Proteomes" id="UP001140453"/>
    </source>
</evidence>
<dbReference type="PANTHER" id="PTHR47260:SF7">
    <property type="entry name" value="THIOESTERASE FAMILY PROTEIN (AFU_ORTHOLOGUE AFUA_1G10800)"/>
    <property type="match status" value="1"/>
</dbReference>
<dbReference type="AlphaFoldDB" id="A0A9W9CZX7"/>
<reference evidence="2" key="1">
    <citation type="submission" date="2022-10" db="EMBL/GenBank/DDBJ databases">
        <title>Tapping the CABI collections for fungal endophytes: first genome assemblies for Collariella, Neodidymelliopsis, Ascochyta clinopodiicola, Didymella pomorum, Didymosphaeria variabile, Neocosmospora piperis and Neocucurbitaria cava.</title>
        <authorList>
            <person name="Hill R."/>
        </authorList>
    </citation>
    <scope>NUCLEOTIDE SEQUENCE</scope>
    <source>
        <strain evidence="2">IMI 355082</strain>
    </source>
</reference>
<proteinExistence type="predicted"/>
<dbReference type="Gene3D" id="3.10.129.10">
    <property type="entry name" value="Hotdog Thioesterase"/>
    <property type="match status" value="1"/>
</dbReference>
<evidence type="ECO:0000313" key="2">
    <source>
        <dbReference type="EMBL" id="KAJ4394302.1"/>
    </source>
</evidence>
<dbReference type="PANTHER" id="PTHR47260">
    <property type="entry name" value="UPF0644 PROTEIN PB2B4.06"/>
    <property type="match status" value="1"/>
</dbReference>
<feature type="domain" description="Thioesterase" evidence="1">
    <location>
        <begin position="187"/>
        <end position="256"/>
    </location>
</feature>
<dbReference type="SUPFAM" id="SSF54637">
    <property type="entry name" value="Thioesterase/thiol ester dehydrase-isomerase"/>
    <property type="match status" value="1"/>
</dbReference>
<protein>
    <recommendedName>
        <fullName evidence="1">Thioesterase domain-containing protein</fullName>
    </recommendedName>
</protein>
<dbReference type="InterPro" id="IPR052061">
    <property type="entry name" value="PTE-AB_protein"/>
</dbReference>
<gene>
    <name evidence="2" type="ORF">N0V93_003519</name>
</gene>
<accession>A0A9W9CZX7</accession>
<dbReference type="EMBL" id="JAPEVB010000002">
    <property type="protein sequence ID" value="KAJ4394302.1"/>
    <property type="molecule type" value="Genomic_DNA"/>
</dbReference>
<dbReference type="CDD" id="cd03443">
    <property type="entry name" value="PaaI_thioesterase"/>
    <property type="match status" value="1"/>
</dbReference>
<dbReference type="InterPro" id="IPR006683">
    <property type="entry name" value="Thioestr_dom"/>
</dbReference>
<evidence type="ECO:0000259" key="1">
    <source>
        <dbReference type="Pfam" id="PF03061"/>
    </source>
</evidence>